<keyword evidence="2" id="KW-1185">Reference proteome</keyword>
<comment type="caution">
    <text evidence="1">The sequence shown here is derived from an EMBL/GenBank/DDBJ whole genome shotgun (WGS) entry which is preliminary data.</text>
</comment>
<protein>
    <submittedName>
        <fullName evidence="1">Uncharacterized protein</fullName>
    </submittedName>
</protein>
<gene>
    <name evidence="1" type="ORF">AVEN_8453_1</name>
</gene>
<accession>A0A4Y2EXK6</accession>
<dbReference type="Proteomes" id="UP000499080">
    <property type="component" value="Unassembled WGS sequence"/>
</dbReference>
<dbReference type="AlphaFoldDB" id="A0A4Y2EXK6"/>
<proteinExistence type="predicted"/>
<sequence>MAHEKDFCRIGVARESSLNNPDLDRTEVDHFRVGLVVRLGATWCPGPCDPGSEGWLVLSFLLGSFFPFRLVRALHPVGYAGQSGLLSTTQAGGRSATTYGFTCNRSRTWRIFSGIWFRT</sequence>
<evidence type="ECO:0000313" key="2">
    <source>
        <dbReference type="Proteomes" id="UP000499080"/>
    </source>
</evidence>
<name>A0A4Y2EXK6_ARAVE</name>
<evidence type="ECO:0000313" key="1">
    <source>
        <dbReference type="EMBL" id="GBM32614.1"/>
    </source>
</evidence>
<organism evidence="1 2">
    <name type="scientific">Araneus ventricosus</name>
    <name type="common">Orbweaver spider</name>
    <name type="synonym">Epeira ventricosa</name>
    <dbReference type="NCBI Taxonomy" id="182803"/>
    <lineage>
        <taxon>Eukaryota</taxon>
        <taxon>Metazoa</taxon>
        <taxon>Ecdysozoa</taxon>
        <taxon>Arthropoda</taxon>
        <taxon>Chelicerata</taxon>
        <taxon>Arachnida</taxon>
        <taxon>Araneae</taxon>
        <taxon>Araneomorphae</taxon>
        <taxon>Entelegynae</taxon>
        <taxon>Araneoidea</taxon>
        <taxon>Araneidae</taxon>
        <taxon>Araneus</taxon>
    </lineage>
</organism>
<dbReference type="EMBL" id="BGPR01000713">
    <property type="protein sequence ID" value="GBM32614.1"/>
    <property type="molecule type" value="Genomic_DNA"/>
</dbReference>
<reference evidence="1 2" key="1">
    <citation type="journal article" date="2019" name="Sci. Rep.">
        <title>Orb-weaving spider Araneus ventricosus genome elucidates the spidroin gene catalogue.</title>
        <authorList>
            <person name="Kono N."/>
            <person name="Nakamura H."/>
            <person name="Ohtoshi R."/>
            <person name="Moran D.A.P."/>
            <person name="Shinohara A."/>
            <person name="Yoshida Y."/>
            <person name="Fujiwara M."/>
            <person name="Mori M."/>
            <person name="Tomita M."/>
            <person name="Arakawa K."/>
        </authorList>
    </citation>
    <scope>NUCLEOTIDE SEQUENCE [LARGE SCALE GENOMIC DNA]</scope>
</reference>